<organism evidence="12 13">
    <name type="scientific">Vreelandella rituensis</name>
    <dbReference type="NCBI Taxonomy" id="2282306"/>
    <lineage>
        <taxon>Bacteria</taxon>
        <taxon>Pseudomonadati</taxon>
        <taxon>Pseudomonadota</taxon>
        <taxon>Gammaproteobacteria</taxon>
        <taxon>Oceanospirillales</taxon>
        <taxon>Halomonadaceae</taxon>
        <taxon>Vreelandella</taxon>
    </lineage>
</organism>
<evidence type="ECO:0000256" key="2">
    <source>
        <dbReference type="ARBA" id="ARBA00009233"/>
    </source>
</evidence>
<dbReference type="CDD" id="cd05372">
    <property type="entry name" value="ENR_SDR"/>
    <property type="match status" value="1"/>
</dbReference>
<reference evidence="12 13" key="1">
    <citation type="submission" date="2018-07" db="EMBL/GenBank/DDBJ databases">
        <title>Halomonas rutogse sp. nov., isolated from Lake TangqianCo on Tibetan Plateau.</title>
        <authorList>
            <person name="Lu H."/>
            <person name="Xing P."/>
            <person name="Wu Q."/>
        </authorList>
    </citation>
    <scope>NUCLEOTIDE SEQUENCE [LARGE SCALE GENOMIC DNA]</scope>
    <source>
        <strain evidence="12 13">TQ8S</strain>
    </source>
</reference>
<feature type="active site" description="Proton acceptor" evidence="9">
    <location>
        <position position="152"/>
    </location>
</feature>
<evidence type="ECO:0000256" key="3">
    <source>
        <dbReference type="ARBA" id="ARBA00022516"/>
    </source>
</evidence>
<dbReference type="SUPFAM" id="SSF51735">
    <property type="entry name" value="NAD(P)-binding Rossmann-fold domains"/>
    <property type="match status" value="1"/>
</dbReference>
<dbReference type="NCBIfam" id="NF005717">
    <property type="entry name" value="PRK07533.1"/>
    <property type="match status" value="1"/>
</dbReference>
<feature type="binding site" evidence="11">
    <location>
        <begin position="61"/>
        <end position="62"/>
    </location>
    <ligand>
        <name>NAD(+)</name>
        <dbReference type="ChEBI" id="CHEBI:57540"/>
    </ligand>
</feature>
<dbReference type="PANTHER" id="PTHR43159:SF2">
    <property type="entry name" value="ENOYL-[ACYL-CARRIER-PROTEIN] REDUCTASE [NADH], CHLOROPLASTIC"/>
    <property type="match status" value="1"/>
</dbReference>
<keyword evidence="8 11" id="KW-0520">NAD</keyword>
<dbReference type="InterPro" id="IPR002347">
    <property type="entry name" value="SDR_fam"/>
</dbReference>
<evidence type="ECO:0000256" key="7">
    <source>
        <dbReference type="ARBA" id="ARBA00023160"/>
    </source>
</evidence>
<dbReference type="UniPathway" id="UPA00094"/>
<comment type="caution">
    <text evidence="12">The sequence shown here is derived from an EMBL/GenBank/DDBJ whole genome shotgun (WGS) entry which is preliminary data.</text>
</comment>
<dbReference type="GO" id="GO:0004318">
    <property type="term" value="F:enoyl-[acyl-carrier-protein] reductase (NADH) activity"/>
    <property type="evidence" value="ECO:0007669"/>
    <property type="project" value="UniProtKB-EC"/>
</dbReference>
<evidence type="ECO:0000256" key="1">
    <source>
        <dbReference type="ARBA" id="ARBA00005194"/>
    </source>
</evidence>
<proteinExistence type="inferred from homology"/>
<keyword evidence="5 8" id="KW-0560">Oxidoreductase</keyword>
<sequence>MQGKVGIVAGLANEDSIAFGCAKALHAAGAEMLVTCASSKAERFVTPLLSDMGDPELVVCDVQQDEQLNALFERADQRWGRVDFVIHSIAFAPLDDLHGRVVDCSRDGFLQAMDISCHSFMRMSKRAEPLMKDGGSLICMTYHGADKVVDSYNLMGPVKAALEAATRYMAAELGPKGIRVHAVSPGVIRTRAASGLKEFEALAKDTEARAPLKRLATIEDVGNAVVYLTARSGAALTGMTHYVDAGYHICA</sequence>
<evidence type="ECO:0000256" key="11">
    <source>
        <dbReference type="PIRSR" id="PIRSR000094-3"/>
    </source>
</evidence>
<evidence type="ECO:0000313" key="13">
    <source>
        <dbReference type="Proteomes" id="UP000253204"/>
    </source>
</evidence>
<dbReference type="EC" id="1.3.1.9" evidence="8"/>
<evidence type="ECO:0000313" key="12">
    <source>
        <dbReference type="EMBL" id="RCV89334.1"/>
    </source>
</evidence>
<keyword evidence="7 8" id="KW-0275">Fatty acid biosynthesis</keyword>
<evidence type="ECO:0000256" key="10">
    <source>
        <dbReference type="PIRSR" id="PIRSR000094-2"/>
    </source>
</evidence>
<dbReference type="InterPro" id="IPR014358">
    <property type="entry name" value="Enoyl-ACP_Rdtase_NADH"/>
</dbReference>
<dbReference type="InterPro" id="IPR036291">
    <property type="entry name" value="NAD(P)-bd_dom_sf"/>
</dbReference>
<dbReference type="AlphaFoldDB" id="A0A368TX92"/>
<dbReference type="PRINTS" id="PR00081">
    <property type="entry name" value="GDHRDH"/>
</dbReference>
<dbReference type="OrthoDB" id="9803628at2"/>
<feature type="binding site" evidence="11">
    <location>
        <position position="89"/>
    </location>
    <ligand>
        <name>NAD(+)</name>
        <dbReference type="ChEBI" id="CHEBI:57540"/>
    </ligand>
</feature>
<keyword evidence="4" id="KW-0276">Fatty acid metabolism</keyword>
<accession>A0A368TX92</accession>
<gene>
    <name evidence="12" type="ORF">DU506_13170</name>
</gene>
<feature type="active site" description="Proton acceptor" evidence="9">
    <location>
        <position position="142"/>
    </location>
</feature>
<evidence type="ECO:0000256" key="4">
    <source>
        <dbReference type="ARBA" id="ARBA00022832"/>
    </source>
</evidence>
<dbReference type="PIRSF" id="PIRSF000094">
    <property type="entry name" value="Enoyl-ACP_rdct"/>
    <property type="match status" value="1"/>
</dbReference>
<dbReference type="GO" id="GO:0006633">
    <property type="term" value="P:fatty acid biosynthetic process"/>
    <property type="evidence" value="ECO:0007669"/>
    <property type="project" value="UniProtKB-UniPathway"/>
</dbReference>
<dbReference type="Pfam" id="PF13561">
    <property type="entry name" value="adh_short_C2"/>
    <property type="match status" value="1"/>
</dbReference>
<dbReference type="Gene3D" id="3.40.50.720">
    <property type="entry name" value="NAD(P)-binding Rossmann-like Domain"/>
    <property type="match status" value="1"/>
</dbReference>
<dbReference type="Proteomes" id="UP000253204">
    <property type="component" value="Unassembled WGS sequence"/>
</dbReference>
<evidence type="ECO:0000256" key="9">
    <source>
        <dbReference type="PIRSR" id="PIRSR000094-1"/>
    </source>
</evidence>
<name>A0A368TX92_9GAMM</name>
<evidence type="ECO:0000256" key="6">
    <source>
        <dbReference type="ARBA" id="ARBA00023098"/>
    </source>
</evidence>
<dbReference type="PANTHER" id="PTHR43159">
    <property type="entry name" value="ENOYL-[ACYL-CARRIER-PROTEIN] REDUCTASE"/>
    <property type="match status" value="1"/>
</dbReference>
<feature type="binding site" evidence="11">
    <location>
        <position position="159"/>
    </location>
    <ligand>
        <name>NAD(+)</name>
        <dbReference type="ChEBI" id="CHEBI:57540"/>
    </ligand>
</feature>
<keyword evidence="3 8" id="KW-0444">Lipid biosynthesis</keyword>
<feature type="binding site" evidence="11">
    <location>
        <position position="10"/>
    </location>
    <ligand>
        <name>NAD(+)</name>
        <dbReference type="ChEBI" id="CHEBI:57540"/>
    </ligand>
</feature>
<comment type="catalytic activity">
    <reaction evidence="8">
        <text>a 2,3-saturated acyl-[ACP] + NAD(+) = a (2E)-enoyl-[ACP] + NADH + H(+)</text>
        <dbReference type="Rhea" id="RHEA:10240"/>
        <dbReference type="Rhea" id="RHEA-COMP:9925"/>
        <dbReference type="Rhea" id="RHEA-COMP:9926"/>
        <dbReference type="ChEBI" id="CHEBI:15378"/>
        <dbReference type="ChEBI" id="CHEBI:57540"/>
        <dbReference type="ChEBI" id="CHEBI:57945"/>
        <dbReference type="ChEBI" id="CHEBI:78784"/>
        <dbReference type="ChEBI" id="CHEBI:78785"/>
        <dbReference type="EC" id="1.3.1.9"/>
    </reaction>
</comment>
<feature type="binding site" evidence="10">
    <location>
        <position position="92"/>
    </location>
    <ligand>
        <name>substrate</name>
    </ligand>
</feature>
<dbReference type="Gene3D" id="1.10.8.400">
    <property type="entry name" value="Enoyl acyl carrier protein reductase"/>
    <property type="match status" value="1"/>
</dbReference>
<keyword evidence="6" id="KW-0443">Lipid metabolism</keyword>
<comment type="pathway">
    <text evidence="1">Lipid metabolism; fatty acid biosynthesis.</text>
</comment>
<keyword evidence="13" id="KW-1185">Reference proteome</keyword>
<feature type="binding site" evidence="11">
    <location>
        <begin position="188"/>
        <end position="192"/>
    </location>
    <ligand>
        <name>NAD(+)</name>
        <dbReference type="ChEBI" id="CHEBI:57540"/>
    </ligand>
</feature>
<evidence type="ECO:0000256" key="8">
    <source>
        <dbReference type="PIRNR" id="PIRNR000094"/>
    </source>
</evidence>
<evidence type="ECO:0000256" key="5">
    <source>
        <dbReference type="ARBA" id="ARBA00023002"/>
    </source>
</evidence>
<comment type="similarity">
    <text evidence="2 8">Belongs to the short-chain dehydrogenases/reductases (SDR) family. FabI subfamily.</text>
</comment>
<dbReference type="EMBL" id="QPIJ01000032">
    <property type="protein sequence ID" value="RCV89334.1"/>
    <property type="molecule type" value="Genomic_DNA"/>
</dbReference>
<feature type="binding site" evidence="11">
    <location>
        <begin position="16"/>
        <end position="17"/>
    </location>
    <ligand>
        <name>NAD(+)</name>
        <dbReference type="ChEBI" id="CHEBI:57540"/>
    </ligand>
</feature>
<protein>
    <recommendedName>
        <fullName evidence="8">Enoyl-[acyl-carrier-protein] reductase [NADH]</fullName>
        <ecNumber evidence="8">1.3.1.9</ecNumber>
    </recommendedName>
</protein>